<dbReference type="PANTHER" id="PTHR30563:SF0">
    <property type="entry name" value="DNA RECOMBINATION PROTEIN RMUC"/>
    <property type="match status" value="1"/>
</dbReference>
<evidence type="ECO:0000256" key="3">
    <source>
        <dbReference type="ARBA" id="ARBA00021840"/>
    </source>
</evidence>
<comment type="caution">
    <text evidence="8">The sequence shown here is derived from an EMBL/GenBank/DDBJ whole genome shotgun (WGS) entry which is preliminary data.</text>
</comment>
<dbReference type="Proteomes" id="UP000193396">
    <property type="component" value="Unassembled WGS sequence"/>
</dbReference>
<organism evidence="8 9">
    <name type="scientific">Thalassospira alkalitolerans</name>
    <dbReference type="NCBI Taxonomy" id="1293890"/>
    <lineage>
        <taxon>Bacteria</taxon>
        <taxon>Pseudomonadati</taxon>
        <taxon>Pseudomonadota</taxon>
        <taxon>Alphaproteobacteria</taxon>
        <taxon>Rhodospirillales</taxon>
        <taxon>Thalassospiraceae</taxon>
        <taxon>Thalassospira</taxon>
    </lineage>
</organism>
<keyword evidence="5" id="KW-0233">DNA recombination</keyword>
<dbReference type="GO" id="GO:0006310">
    <property type="term" value="P:DNA recombination"/>
    <property type="evidence" value="ECO:0007669"/>
    <property type="project" value="UniProtKB-KW"/>
</dbReference>
<dbReference type="OrthoDB" id="370725at2"/>
<dbReference type="InterPro" id="IPR003798">
    <property type="entry name" value="DNA_recombination_RmuC"/>
</dbReference>
<evidence type="ECO:0000256" key="7">
    <source>
        <dbReference type="SAM" id="Phobius"/>
    </source>
</evidence>
<keyword evidence="7" id="KW-1133">Transmembrane helix</keyword>
<sequence>MDPISLAAGAIAAFVVALVFSVLMVKRTKEATMAEAESRSSVLVAQLDQADSTRRELATELAVTRDKLAEASEKRAIAETTANRVPILEADIREMRVALDHWREKGSELETALEKEREAAAEKLAMLEDAKTKLLDSFKALSSDALKVNNDEFMKLARENFSRLQEGAQGDLEKRQQAIDGLVKPIKERLEAFDTKVNELENSRKEAYGELKSQVGNLVLSQTKLAKETQTLSSALRSSSSVSGKWGELQLKRIVELSGMLKHCDFDEQVHFNTDEGVQKPDMVIHLPGGKNIVVDAKAPTSAYLEAIDEKYDDERREALMGTYVTNVRKVISELSKKSYWKSVDSPEFVVLFLPGESFFSAALERDPRLIEDSFRDGVILATPTTLLGLLKAVSYGWRQEALAENARDISEIGLTLYDRLGALAKHFSSMGRSLESTVKHYNKTLGSLEGSVLVSARKLKEKHIVADDRVIEEPAHSETHVRELTKTELLAGPNVEEGSDVIEGQNINPDNA</sequence>
<evidence type="ECO:0000256" key="5">
    <source>
        <dbReference type="ARBA" id="ARBA00023172"/>
    </source>
</evidence>
<feature type="transmembrane region" description="Helical" evidence="7">
    <location>
        <begin position="6"/>
        <end position="25"/>
    </location>
</feature>
<feature type="coiled-coil region" evidence="6">
    <location>
        <begin position="99"/>
        <end position="133"/>
    </location>
</feature>
<evidence type="ECO:0000313" key="9">
    <source>
        <dbReference type="Proteomes" id="UP000193396"/>
    </source>
</evidence>
<dbReference type="AlphaFoldDB" id="A0A1Y2LHK9"/>
<dbReference type="STRING" id="1293890.TALK_02470"/>
<keyword evidence="9" id="KW-1185">Reference proteome</keyword>
<evidence type="ECO:0000256" key="6">
    <source>
        <dbReference type="SAM" id="Coils"/>
    </source>
</evidence>
<evidence type="ECO:0000313" key="8">
    <source>
        <dbReference type="EMBL" id="OSQ50338.1"/>
    </source>
</evidence>
<evidence type="ECO:0000256" key="2">
    <source>
        <dbReference type="ARBA" id="ARBA00009840"/>
    </source>
</evidence>
<dbReference type="PANTHER" id="PTHR30563">
    <property type="entry name" value="DNA RECOMBINATION PROTEIN RMUC"/>
    <property type="match status" value="1"/>
</dbReference>
<dbReference type="EMBL" id="JFKB01000001">
    <property type="protein sequence ID" value="OSQ50338.1"/>
    <property type="molecule type" value="Genomic_DNA"/>
</dbReference>
<evidence type="ECO:0000256" key="4">
    <source>
        <dbReference type="ARBA" id="ARBA00023054"/>
    </source>
</evidence>
<keyword evidence="4 6" id="KW-0175">Coiled coil</keyword>
<comment type="function">
    <text evidence="1">Involved in DNA recombination.</text>
</comment>
<keyword evidence="7" id="KW-0472">Membrane</keyword>
<protein>
    <recommendedName>
        <fullName evidence="3">DNA recombination protein RmuC homolog</fullName>
    </recommendedName>
</protein>
<name>A0A1Y2LHK9_9PROT</name>
<keyword evidence="7" id="KW-0812">Transmembrane</keyword>
<accession>A0A1Y2LHK9</accession>
<gene>
    <name evidence="8" type="ORF">TALK_02470</name>
</gene>
<dbReference type="RefSeq" id="WP_085615457.1">
    <property type="nucleotide sequence ID" value="NZ_JFKB01000001.1"/>
</dbReference>
<proteinExistence type="inferred from homology"/>
<dbReference type="Pfam" id="PF02646">
    <property type="entry name" value="RmuC"/>
    <property type="match status" value="1"/>
</dbReference>
<reference evidence="8 9" key="1">
    <citation type="submission" date="2014-03" db="EMBL/GenBank/DDBJ databases">
        <title>The draft genome sequence of Thalassospira alkalitolerans JCM 18968.</title>
        <authorList>
            <person name="Lai Q."/>
            <person name="Shao Z."/>
        </authorList>
    </citation>
    <scope>NUCLEOTIDE SEQUENCE [LARGE SCALE GENOMIC DNA]</scope>
    <source>
        <strain evidence="8 9">JCM 18968</strain>
    </source>
</reference>
<evidence type="ECO:0000256" key="1">
    <source>
        <dbReference type="ARBA" id="ARBA00003416"/>
    </source>
</evidence>
<comment type="similarity">
    <text evidence="2">Belongs to the RmuC family.</text>
</comment>